<dbReference type="Gene3D" id="3.20.20.80">
    <property type="entry name" value="Glycosidases"/>
    <property type="match status" value="1"/>
</dbReference>
<keyword evidence="3" id="KW-1185">Reference proteome</keyword>
<sequence length="435" mass="46352">MWKSAIIMAFILAASYISPSARTDVPASAQVLLPPGISLHPIDGGTAYYGRFSPSLPDDPGFFPVGVWFESVLSDVDIATDRAAGLNTYVQLTDDSNVDLVKSNGLHAFPSTTKSGSSGFVISDEVDMWGGGGNSNWTGRTQGEGIICDPPDSACGYTIQESLKLQFPRQSLLYANYGKGVTFHLKDSEAAQFVNQYQDVVSADNYWFTDPYICSPVEGGAVFAPGRDLSDEECRTAAHYGWTVDRVRSLVQPAGSKPVWAFVEVGQPFSDPASPPISPAQVRAAVWSSLIHGARGIVYFNHNFGGTCLSQHVLRDECGGDVRPAVTAVNHLITSLAPALNAPSITGLITSGTPGVDMLVKASGGHLYLMAASTRNERRDVAFSLACGSPEQVTVLDEGRTISMSGKTFTDTFDDANAVHVYRFDGGSSCNLGIN</sequence>
<gene>
    <name evidence="2" type="ORF">SAMN04489743_0261</name>
</gene>
<evidence type="ECO:0000256" key="1">
    <source>
        <dbReference type="SAM" id="SignalP"/>
    </source>
</evidence>
<reference evidence="3" key="1">
    <citation type="submission" date="2016-10" db="EMBL/GenBank/DDBJ databases">
        <authorList>
            <person name="Varghese N."/>
            <person name="Submissions S."/>
        </authorList>
    </citation>
    <scope>NUCLEOTIDE SEQUENCE [LARGE SCALE GENOMIC DNA]</scope>
    <source>
        <strain evidence="3">IMMIB L-1606</strain>
    </source>
</reference>
<organism evidence="2 3">
    <name type="scientific">Pseudarthrobacter equi</name>
    <dbReference type="NCBI Taxonomy" id="728066"/>
    <lineage>
        <taxon>Bacteria</taxon>
        <taxon>Bacillati</taxon>
        <taxon>Actinomycetota</taxon>
        <taxon>Actinomycetes</taxon>
        <taxon>Micrococcales</taxon>
        <taxon>Micrococcaceae</taxon>
        <taxon>Pseudarthrobacter</taxon>
    </lineage>
</organism>
<feature type="signal peptide" evidence="1">
    <location>
        <begin position="1"/>
        <end position="23"/>
    </location>
</feature>
<dbReference type="Proteomes" id="UP000198751">
    <property type="component" value="Chromosome I"/>
</dbReference>
<keyword evidence="1" id="KW-0732">Signal</keyword>
<accession>A0A1H1SXF4</accession>
<evidence type="ECO:0000313" key="2">
    <source>
        <dbReference type="EMBL" id="SDS52717.1"/>
    </source>
</evidence>
<evidence type="ECO:0000313" key="3">
    <source>
        <dbReference type="Proteomes" id="UP000198751"/>
    </source>
</evidence>
<dbReference type="AlphaFoldDB" id="A0A1H1SXF4"/>
<protein>
    <recommendedName>
        <fullName evidence="4">Glycoside hydrolase family 42 N-terminal domain-containing protein</fullName>
    </recommendedName>
</protein>
<dbReference type="EMBL" id="LT629779">
    <property type="protein sequence ID" value="SDS52717.1"/>
    <property type="molecule type" value="Genomic_DNA"/>
</dbReference>
<feature type="chain" id="PRO_5039507699" description="Glycoside hydrolase family 42 N-terminal domain-containing protein" evidence="1">
    <location>
        <begin position="24"/>
        <end position="435"/>
    </location>
</feature>
<name>A0A1H1SXF4_9MICC</name>
<proteinExistence type="predicted"/>
<evidence type="ECO:0008006" key="4">
    <source>
        <dbReference type="Google" id="ProtNLM"/>
    </source>
</evidence>